<sequence>METHWIAVDWGTTNLRAYAMSSEHQVLSDAQSHDGAGKLSPDEFEDALLKLIDDWLVPDRITSVLVCGMAGAKQGWAEAPYLQTPCLPSSSDGLKAVETKDSRLKVSNLPGVCQQSPADVMRGEETQLAGLIADTGAKFNTVCLPGTHSKWVQLQDNQIHRFNTYMTGETFELLSQQSILRHELTSEGWNQSAFLEAVEESLKNPQQLLSDCFRIRAQGLLGKPDSASARARLSGLLIGAELAGAKSYWNNQNTALIGDDRLVTLYAEALTHIGGNSEIFSAQDMTLQGLIQVYKNLFNQ</sequence>
<dbReference type="CDD" id="cd24012">
    <property type="entry name" value="ASKHA_NBD_KDGal-kinase"/>
    <property type="match status" value="1"/>
</dbReference>
<name>A0A4R1F4D2_9GAMM</name>
<accession>A0A4R1F4D2</accession>
<evidence type="ECO:0000313" key="2">
    <source>
        <dbReference type="Proteomes" id="UP000294887"/>
    </source>
</evidence>
<dbReference type="Proteomes" id="UP000294887">
    <property type="component" value="Unassembled WGS sequence"/>
</dbReference>
<proteinExistence type="predicted"/>
<organism evidence="1 2">
    <name type="scientific">Cocleimonas flava</name>
    <dbReference type="NCBI Taxonomy" id="634765"/>
    <lineage>
        <taxon>Bacteria</taxon>
        <taxon>Pseudomonadati</taxon>
        <taxon>Pseudomonadota</taxon>
        <taxon>Gammaproteobacteria</taxon>
        <taxon>Thiotrichales</taxon>
        <taxon>Thiotrichaceae</taxon>
        <taxon>Cocleimonas</taxon>
    </lineage>
</organism>
<gene>
    <name evidence="1" type="ORF">EV695_1007</name>
</gene>
<protein>
    <submittedName>
        <fullName evidence="1">2-keto-3-deoxygalactonate kinase</fullName>
    </submittedName>
</protein>
<keyword evidence="1" id="KW-0808">Transferase</keyword>
<dbReference type="AlphaFoldDB" id="A0A4R1F4D2"/>
<dbReference type="RefSeq" id="WP_131904795.1">
    <property type="nucleotide sequence ID" value="NZ_BAAAFU010000008.1"/>
</dbReference>
<dbReference type="InterPro" id="IPR043129">
    <property type="entry name" value="ATPase_NBD"/>
</dbReference>
<dbReference type="SUPFAM" id="SSF53067">
    <property type="entry name" value="Actin-like ATPase domain"/>
    <property type="match status" value="1"/>
</dbReference>
<dbReference type="Pfam" id="PF05035">
    <property type="entry name" value="DGOK"/>
    <property type="match status" value="1"/>
</dbReference>
<dbReference type="OrthoDB" id="256574at2"/>
<dbReference type="InterPro" id="IPR042258">
    <property type="entry name" value="DGOK_N"/>
</dbReference>
<dbReference type="Gene3D" id="3.30.420.310">
    <property type="entry name" value="2-keto-3-deoxy-galactonokinase, C-terminal domain"/>
    <property type="match status" value="1"/>
</dbReference>
<dbReference type="EMBL" id="SMFQ01000002">
    <property type="protein sequence ID" value="TCJ89146.1"/>
    <property type="molecule type" value="Genomic_DNA"/>
</dbReference>
<keyword evidence="2" id="KW-1185">Reference proteome</keyword>
<reference evidence="1 2" key="1">
    <citation type="submission" date="2019-03" db="EMBL/GenBank/DDBJ databases">
        <title>Genomic Encyclopedia of Type Strains, Phase IV (KMG-IV): sequencing the most valuable type-strain genomes for metagenomic binning, comparative biology and taxonomic classification.</title>
        <authorList>
            <person name="Goeker M."/>
        </authorList>
    </citation>
    <scope>NUCLEOTIDE SEQUENCE [LARGE SCALE GENOMIC DNA]</scope>
    <source>
        <strain evidence="1 2">DSM 24830</strain>
    </source>
</reference>
<dbReference type="InterPro" id="IPR007729">
    <property type="entry name" value="DGOK"/>
</dbReference>
<dbReference type="GO" id="GO:0034194">
    <property type="term" value="P:D-galactonate catabolic process"/>
    <property type="evidence" value="ECO:0007669"/>
    <property type="project" value="InterPro"/>
</dbReference>
<dbReference type="InterPro" id="IPR042257">
    <property type="entry name" value="DGOK_C"/>
</dbReference>
<comment type="caution">
    <text evidence="1">The sequence shown here is derived from an EMBL/GenBank/DDBJ whole genome shotgun (WGS) entry which is preliminary data.</text>
</comment>
<dbReference type="Gene3D" id="3.30.420.300">
    <property type="entry name" value="2-keto-3-deoxy-galactonokinase, substrate binding domain"/>
    <property type="match status" value="1"/>
</dbReference>
<evidence type="ECO:0000313" key="1">
    <source>
        <dbReference type="EMBL" id="TCJ89146.1"/>
    </source>
</evidence>
<keyword evidence="1" id="KW-0418">Kinase</keyword>
<dbReference type="GO" id="GO:0008671">
    <property type="term" value="F:2-dehydro-3-deoxygalactonokinase activity"/>
    <property type="evidence" value="ECO:0007669"/>
    <property type="project" value="InterPro"/>
</dbReference>